<dbReference type="AlphaFoldDB" id="A0A7J7IIN4"/>
<dbReference type="EMBL" id="VWRR01000009">
    <property type="protein sequence ID" value="KAF6002594.1"/>
    <property type="molecule type" value="Genomic_DNA"/>
</dbReference>
<evidence type="ECO:0000313" key="2">
    <source>
        <dbReference type="Proteomes" id="UP000530660"/>
    </source>
</evidence>
<name>A0A7J7IIN4_9RHOD</name>
<comment type="caution">
    <text evidence="1">The sequence shown here is derived from an EMBL/GenBank/DDBJ whole genome shotgun (WGS) entry which is preliminary data.</text>
</comment>
<evidence type="ECO:0000313" key="1">
    <source>
        <dbReference type="EMBL" id="KAF6002594.1"/>
    </source>
</evidence>
<accession>A0A7J7IIN4</accession>
<proteinExistence type="predicted"/>
<sequence>MHAMLRNMLSVPLETHISNLMILRFVAQHYCSERASRFKIASTGSMTSLAALRSVQRRPLRKSSSNGMGRTGHYAHKKIGSVHILSLNSFLFSTILPGKVSRKLVVSARKLLLRNEVGGRDGASVRSSLFDASLPSANKAPLKFFSSEREVSPEHRQQSRSR</sequence>
<keyword evidence="2" id="KW-1185">Reference proteome</keyword>
<reference evidence="1 2" key="1">
    <citation type="journal article" date="2020" name="J. Phycol.">
        <title>Comparative genome analysis reveals Cyanidiococcus gen. nov., a new extremophilic red algal genus sister to Cyanidioschyzon (Cyanidioschyzonaceae, Rhodophyta).</title>
        <authorList>
            <person name="Liu S.-L."/>
            <person name="Chiang Y.-R."/>
            <person name="Yoon H.S."/>
            <person name="Fu H.-Y."/>
        </authorList>
    </citation>
    <scope>NUCLEOTIDE SEQUENCE [LARGE SCALE GENOMIC DNA]</scope>
    <source>
        <strain evidence="1 2">THAL066</strain>
    </source>
</reference>
<gene>
    <name evidence="1" type="ORF">F1559_000113</name>
</gene>
<organism evidence="1 2">
    <name type="scientific">Cyanidiococcus yangmingshanensis</name>
    <dbReference type="NCBI Taxonomy" id="2690220"/>
    <lineage>
        <taxon>Eukaryota</taxon>
        <taxon>Rhodophyta</taxon>
        <taxon>Bangiophyceae</taxon>
        <taxon>Cyanidiales</taxon>
        <taxon>Cyanidiaceae</taxon>
        <taxon>Cyanidiococcus</taxon>
    </lineage>
</organism>
<protein>
    <submittedName>
        <fullName evidence="1">Uncharacterized protein</fullName>
    </submittedName>
</protein>
<dbReference type="Proteomes" id="UP000530660">
    <property type="component" value="Unassembled WGS sequence"/>
</dbReference>